<dbReference type="PANTHER" id="PTHR46663:SF2">
    <property type="entry name" value="GGDEF DOMAIN-CONTAINING PROTEIN"/>
    <property type="match status" value="1"/>
</dbReference>
<feature type="region of interest" description="Disordered" evidence="1">
    <location>
        <begin position="1"/>
        <end position="55"/>
    </location>
</feature>
<dbReference type="InterPro" id="IPR052163">
    <property type="entry name" value="DGC-Regulatory_Protein"/>
</dbReference>
<evidence type="ECO:0000259" key="2">
    <source>
        <dbReference type="PROSITE" id="PS50887"/>
    </source>
</evidence>
<protein>
    <submittedName>
        <fullName evidence="3">Diguanylate cyclase (GGDEF)-like protein</fullName>
    </submittedName>
</protein>
<evidence type="ECO:0000256" key="1">
    <source>
        <dbReference type="SAM" id="MobiDB-lite"/>
    </source>
</evidence>
<dbReference type="Proteomes" id="UP000293638">
    <property type="component" value="Unassembled WGS sequence"/>
</dbReference>
<comment type="caution">
    <text evidence="3">The sequence shown here is derived from an EMBL/GenBank/DDBJ whole genome shotgun (WGS) entry which is preliminary data.</text>
</comment>
<dbReference type="PANTHER" id="PTHR46663">
    <property type="entry name" value="DIGUANYLATE CYCLASE DGCT-RELATED"/>
    <property type="match status" value="1"/>
</dbReference>
<dbReference type="AlphaFoldDB" id="A0A4Q7NA86"/>
<organism evidence="3 4">
    <name type="scientific">Motilibacter rhizosphaerae</name>
    <dbReference type="NCBI Taxonomy" id="598652"/>
    <lineage>
        <taxon>Bacteria</taxon>
        <taxon>Bacillati</taxon>
        <taxon>Actinomycetota</taxon>
        <taxon>Actinomycetes</taxon>
        <taxon>Motilibacterales</taxon>
        <taxon>Motilibacteraceae</taxon>
        <taxon>Motilibacter</taxon>
    </lineage>
</organism>
<feature type="region of interest" description="Disordered" evidence="1">
    <location>
        <begin position="456"/>
        <end position="476"/>
    </location>
</feature>
<dbReference type="PROSITE" id="PS50887">
    <property type="entry name" value="GGDEF"/>
    <property type="match status" value="1"/>
</dbReference>
<evidence type="ECO:0000313" key="4">
    <source>
        <dbReference type="Proteomes" id="UP000293638"/>
    </source>
</evidence>
<dbReference type="InterPro" id="IPR043128">
    <property type="entry name" value="Rev_trsase/Diguanyl_cyclase"/>
</dbReference>
<gene>
    <name evidence="3" type="ORF">EV189_3764</name>
</gene>
<dbReference type="Pfam" id="PF00990">
    <property type="entry name" value="GGDEF"/>
    <property type="match status" value="1"/>
</dbReference>
<keyword evidence="4" id="KW-1185">Reference proteome</keyword>
<dbReference type="NCBIfam" id="TIGR00254">
    <property type="entry name" value="GGDEF"/>
    <property type="match status" value="1"/>
</dbReference>
<accession>A0A4Q7NA86</accession>
<dbReference type="Gene3D" id="3.30.70.270">
    <property type="match status" value="1"/>
</dbReference>
<dbReference type="InterPro" id="IPR029787">
    <property type="entry name" value="Nucleotide_cyclase"/>
</dbReference>
<reference evidence="3 4" key="1">
    <citation type="submission" date="2019-02" db="EMBL/GenBank/DDBJ databases">
        <title>Genomic Encyclopedia of Type Strains, Phase IV (KMG-IV): sequencing the most valuable type-strain genomes for metagenomic binning, comparative biology and taxonomic classification.</title>
        <authorList>
            <person name="Goeker M."/>
        </authorList>
    </citation>
    <scope>NUCLEOTIDE SEQUENCE [LARGE SCALE GENOMIC DNA]</scope>
    <source>
        <strain evidence="3 4">DSM 45622</strain>
    </source>
</reference>
<dbReference type="SMART" id="SM00267">
    <property type="entry name" value="GGDEF"/>
    <property type="match status" value="1"/>
</dbReference>
<feature type="region of interest" description="Disordered" evidence="1">
    <location>
        <begin position="215"/>
        <end position="243"/>
    </location>
</feature>
<dbReference type="EMBL" id="SGXD01000006">
    <property type="protein sequence ID" value="RZS79410.1"/>
    <property type="molecule type" value="Genomic_DNA"/>
</dbReference>
<dbReference type="InterPro" id="IPR000160">
    <property type="entry name" value="GGDEF_dom"/>
</dbReference>
<dbReference type="CDD" id="cd01949">
    <property type="entry name" value="GGDEF"/>
    <property type="match status" value="1"/>
</dbReference>
<feature type="domain" description="GGDEF" evidence="2">
    <location>
        <begin position="328"/>
        <end position="460"/>
    </location>
</feature>
<sequence length="476" mass="48079">MSGQDRSRCGPGPNVLTGPHLRPAGPGGREEGGTTEEDHVVAGRDGGSAGPPGPAEGGLVALLAALGGCGDEEEVARTGLEHAVRALGGTRGCVLHGGDPVAWLGVEDREGARALVAAGGAVAAAGAGDDRLLVAGCGPLDGDGEELLAVLAGVLGLALRTARAVEAARGRQRLAAHLHDVQRALAHRSPHAEVLQRVVSGAHACLSADDREGSRTSVHLRLHGTPEERGTASAGDSDPDAPGAERVAAPVSDLGAFVGALVATRTGRGFSALEEADLRAFAEQVGLALTGARTARAVEDALHDSITGLPGRAHFLETLDRALLEEGGDLALLFVDLDRFKEVNDLLGHAAGDELLVVVADRLRSAVRGTDVAARLGGDEFAVLVRDPAGPEVVAALAERIIRAVSSPVALRAGTASVGASVGVALREPGVPAADLLAQADTAMYAAKRAGRGRFRVHGGAGDDSQLGGEQAAEGR</sequence>
<name>A0A4Q7NA86_9ACTN</name>
<feature type="compositionally biased region" description="Basic and acidic residues" evidence="1">
    <location>
        <begin position="28"/>
        <end position="42"/>
    </location>
</feature>
<proteinExistence type="predicted"/>
<dbReference type="SUPFAM" id="SSF55073">
    <property type="entry name" value="Nucleotide cyclase"/>
    <property type="match status" value="1"/>
</dbReference>
<evidence type="ECO:0000313" key="3">
    <source>
        <dbReference type="EMBL" id="RZS79410.1"/>
    </source>
</evidence>